<evidence type="ECO:0000313" key="4">
    <source>
        <dbReference type="Proteomes" id="UP000294641"/>
    </source>
</evidence>
<organism evidence="1 3">
    <name type="scientific">Kurthia zopfii</name>
    <dbReference type="NCBI Taxonomy" id="1650"/>
    <lineage>
        <taxon>Bacteria</taxon>
        <taxon>Bacillati</taxon>
        <taxon>Bacillota</taxon>
        <taxon>Bacilli</taxon>
        <taxon>Bacillales</taxon>
        <taxon>Caryophanaceae</taxon>
        <taxon>Kurthia</taxon>
    </lineage>
</organism>
<reference evidence="1 3" key="1">
    <citation type="submission" date="2018-06" db="EMBL/GenBank/DDBJ databases">
        <authorList>
            <consortium name="Pathogen Informatics"/>
            <person name="Doyle S."/>
        </authorList>
    </citation>
    <scope>NUCLEOTIDE SEQUENCE [LARGE SCALE GENOMIC DNA]</scope>
    <source>
        <strain evidence="1 3">NCTC10597</strain>
    </source>
</reference>
<dbReference type="EMBL" id="SNZG01000005">
    <property type="protein sequence ID" value="TDR41840.1"/>
    <property type="molecule type" value="Genomic_DNA"/>
</dbReference>
<keyword evidence="4" id="KW-1185">Reference proteome</keyword>
<dbReference type="EMBL" id="UGNP01000001">
    <property type="protein sequence ID" value="STX09151.1"/>
    <property type="molecule type" value="Genomic_DNA"/>
</dbReference>
<reference evidence="2 4" key="2">
    <citation type="submission" date="2019-03" db="EMBL/GenBank/DDBJ databases">
        <title>Genomic Encyclopedia of Type Strains, Phase IV (KMG-IV): sequencing the most valuable type-strain genomes for metagenomic binning, comparative biology and taxonomic classification.</title>
        <authorList>
            <person name="Goeker M."/>
        </authorList>
    </citation>
    <scope>NUCLEOTIDE SEQUENCE [LARGE SCALE GENOMIC DNA]</scope>
    <source>
        <strain evidence="2 4">DSM 20580</strain>
    </source>
</reference>
<dbReference type="Proteomes" id="UP000254330">
    <property type="component" value="Unassembled WGS sequence"/>
</dbReference>
<dbReference type="RefSeq" id="WP_109349286.1">
    <property type="nucleotide sequence ID" value="NZ_BJUE01000028.1"/>
</dbReference>
<proteinExistence type="predicted"/>
<name>A0A8B4Q7Q4_9BACL</name>
<accession>A0A8B4Q7Q4</accession>
<comment type="caution">
    <text evidence="1">The sequence shown here is derived from an EMBL/GenBank/DDBJ whole genome shotgun (WGS) entry which is preliminary data.</text>
</comment>
<evidence type="ECO:0000313" key="1">
    <source>
        <dbReference type="EMBL" id="STX09151.1"/>
    </source>
</evidence>
<protein>
    <submittedName>
        <fullName evidence="1">Uncharacterized protein</fullName>
    </submittedName>
</protein>
<dbReference type="Proteomes" id="UP000294641">
    <property type="component" value="Unassembled WGS sequence"/>
</dbReference>
<evidence type="ECO:0000313" key="3">
    <source>
        <dbReference type="Proteomes" id="UP000254330"/>
    </source>
</evidence>
<sequence length="97" mass="10604">MRKHLLSTIALSSISTTSAIVQAPQEASAASYKISKGKLVNSKTGKVFTSTLVYKNTLYVKGKRSTTTTLFKNTLYVKGKVKKGIVQYKGKFINQAN</sequence>
<dbReference type="AlphaFoldDB" id="A0A8B4Q7Q4"/>
<evidence type="ECO:0000313" key="2">
    <source>
        <dbReference type="EMBL" id="TDR41840.1"/>
    </source>
</evidence>
<gene>
    <name evidence="2" type="ORF">DFR61_10579</name>
    <name evidence="1" type="ORF">NCTC10597_00821</name>
</gene>